<proteinExistence type="predicted"/>
<dbReference type="AlphaFoldDB" id="A0A5J4L5K7"/>
<evidence type="ECO:0000313" key="3">
    <source>
        <dbReference type="EMBL" id="GER94923.1"/>
    </source>
</evidence>
<organism evidence="3">
    <name type="scientific">hot springs metagenome</name>
    <dbReference type="NCBI Taxonomy" id="433727"/>
    <lineage>
        <taxon>unclassified sequences</taxon>
        <taxon>metagenomes</taxon>
        <taxon>ecological metagenomes</taxon>
    </lineage>
</organism>
<reference evidence="3" key="1">
    <citation type="submission" date="2019-10" db="EMBL/GenBank/DDBJ databases">
        <title>Metagenomic sequencing of thiosulfate-disproportionating enrichment culture.</title>
        <authorList>
            <person name="Umezawa K."/>
            <person name="Kojima H."/>
            <person name="Fukui M."/>
        </authorList>
    </citation>
    <scope>NUCLEOTIDE SEQUENCE</scope>
    <source>
        <strain evidence="3">45J</strain>
    </source>
</reference>
<keyword evidence="1" id="KW-0812">Transmembrane</keyword>
<evidence type="ECO:0000313" key="2">
    <source>
        <dbReference type="EMBL" id="GER94878.1"/>
    </source>
</evidence>
<sequence length="124" mass="13189">MKMSFKDKLLYKIYLVVETIKEENKKPGLLHLIVLVNIIVPIVLSSLGHADSLQPLVDKTKTEWEGSGVILATLIGVIIGAVLGMFGKGWSGLVYGLLGGFIGGGAYGISSCTTTQGKGINWTP</sequence>
<feature type="transmembrane region" description="Helical" evidence="1">
    <location>
        <begin position="29"/>
        <end position="48"/>
    </location>
</feature>
<feature type="transmembrane region" description="Helical" evidence="1">
    <location>
        <begin position="93"/>
        <end position="110"/>
    </location>
</feature>
<accession>A0A5J4L5K7</accession>
<name>A0A5J4L5K7_9ZZZZ</name>
<keyword evidence="1" id="KW-1133">Transmembrane helix</keyword>
<gene>
    <name evidence="2" type="ORF">A45J_2644</name>
    <name evidence="3" type="ORF">A45J_2689</name>
</gene>
<protein>
    <submittedName>
        <fullName evidence="3">Uncharacterized protein</fullName>
    </submittedName>
</protein>
<evidence type="ECO:0000256" key="1">
    <source>
        <dbReference type="SAM" id="Phobius"/>
    </source>
</evidence>
<dbReference type="EMBL" id="BLAB01000002">
    <property type="protein sequence ID" value="GER94923.1"/>
    <property type="molecule type" value="Genomic_DNA"/>
</dbReference>
<keyword evidence="1" id="KW-0472">Membrane</keyword>
<comment type="caution">
    <text evidence="3">The sequence shown here is derived from an EMBL/GenBank/DDBJ whole genome shotgun (WGS) entry which is preliminary data.</text>
</comment>
<dbReference type="EMBL" id="BLAB01000001">
    <property type="protein sequence ID" value="GER94878.1"/>
    <property type="molecule type" value="Genomic_DNA"/>
</dbReference>
<feature type="transmembrane region" description="Helical" evidence="1">
    <location>
        <begin position="68"/>
        <end position="86"/>
    </location>
</feature>